<feature type="coiled-coil region" evidence="4">
    <location>
        <begin position="726"/>
        <end position="753"/>
    </location>
</feature>
<dbReference type="Gene3D" id="3.90.640.10">
    <property type="entry name" value="Actin, Chain A, domain 4"/>
    <property type="match status" value="1"/>
</dbReference>
<dbReference type="GO" id="GO:0140662">
    <property type="term" value="F:ATP-dependent protein folding chaperone"/>
    <property type="evidence" value="ECO:0007669"/>
    <property type="project" value="InterPro"/>
</dbReference>
<dbReference type="EMBL" id="JAHWGI010000219">
    <property type="protein sequence ID" value="KAK3910979.1"/>
    <property type="molecule type" value="Genomic_DNA"/>
</dbReference>
<keyword evidence="4" id="KW-0175">Coiled coil</keyword>
<accession>A0AAE1GXR7</accession>
<protein>
    <submittedName>
        <fullName evidence="5">Heat shock 70 kDa protein</fullName>
    </submittedName>
</protein>
<dbReference type="Pfam" id="PF00012">
    <property type="entry name" value="HSP70"/>
    <property type="match status" value="1"/>
</dbReference>
<feature type="coiled-coil region" evidence="4">
    <location>
        <begin position="809"/>
        <end position="836"/>
    </location>
</feature>
<proteinExistence type="inferred from homology"/>
<comment type="similarity">
    <text evidence="1">Belongs to the heat shock protein 70 family.</text>
</comment>
<name>A0AAE1GXR7_9NEOP</name>
<evidence type="ECO:0000256" key="4">
    <source>
        <dbReference type="SAM" id="Coils"/>
    </source>
</evidence>
<dbReference type="PANTHER" id="PTHR45639:SF34">
    <property type="entry name" value="CHAPERONE PROTEIN DNAK"/>
    <property type="match status" value="1"/>
</dbReference>
<evidence type="ECO:0000256" key="2">
    <source>
        <dbReference type="ARBA" id="ARBA00022741"/>
    </source>
</evidence>
<dbReference type="InterPro" id="IPR013126">
    <property type="entry name" value="Hsp_70_fam"/>
</dbReference>
<keyword evidence="5" id="KW-0346">Stress response</keyword>
<evidence type="ECO:0000256" key="3">
    <source>
        <dbReference type="ARBA" id="ARBA00022840"/>
    </source>
</evidence>
<dbReference type="InterPro" id="IPR043129">
    <property type="entry name" value="ATPase_NBD"/>
</dbReference>
<dbReference type="Proteomes" id="UP001219518">
    <property type="component" value="Unassembled WGS sequence"/>
</dbReference>
<dbReference type="InterPro" id="IPR018181">
    <property type="entry name" value="Heat_shock_70_CS"/>
</dbReference>
<keyword evidence="2" id="KW-0547">Nucleotide-binding</keyword>
<dbReference type="GO" id="GO:0034663">
    <property type="term" value="C:endoplasmic reticulum chaperone complex"/>
    <property type="evidence" value="ECO:0007669"/>
    <property type="project" value="TreeGrafter"/>
</dbReference>
<dbReference type="PROSITE" id="PS00329">
    <property type="entry name" value="HSP70_2"/>
    <property type="match status" value="1"/>
</dbReference>
<evidence type="ECO:0000313" key="6">
    <source>
        <dbReference type="Proteomes" id="UP001219518"/>
    </source>
</evidence>
<organism evidence="5 6">
    <name type="scientific">Frankliniella fusca</name>
    <dbReference type="NCBI Taxonomy" id="407009"/>
    <lineage>
        <taxon>Eukaryota</taxon>
        <taxon>Metazoa</taxon>
        <taxon>Ecdysozoa</taxon>
        <taxon>Arthropoda</taxon>
        <taxon>Hexapoda</taxon>
        <taxon>Insecta</taxon>
        <taxon>Pterygota</taxon>
        <taxon>Neoptera</taxon>
        <taxon>Paraneoptera</taxon>
        <taxon>Thysanoptera</taxon>
        <taxon>Terebrantia</taxon>
        <taxon>Thripoidea</taxon>
        <taxon>Thripidae</taxon>
        <taxon>Frankliniella</taxon>
    </lineage>
</organism>
<dbReference type="SUPFAM" id="SSF53067">
    <property type="entry name" value="Actin-like ATPase domain"/>
    <property type="match status" value="2"/>
</dbReference>
<dbReference type="PRINTS" id="PR00301">
    <property type="entry name" value="HEATSHOCK70"/>
</dbReference>
<dbReference type="PANTHER" id="PTHR45639">
    <property type="entry name" value="HSC70CB, ISOFORM G-RELATED"/>
    <property type="match status" value="1"/>
</dbReference>
<dbReference type="GO" id="GO:0005524">
    <property type="term" value="F:ATP binding"/>
    <property type="evidence" value="ECO:0007669"/>
    <property type="project" value="UniProtKB-KW"/>
</dbReference>
<dbReference type="Gene3D" id="3.30.420.40">
    <property type="match status" value="2"/>
</dbReference>
<reference evidence="5" key="2">
    <citation type="journal article" date="2023" name="BMC Genomics">
        <title>Pest status, molecular evolution, and epigenetic factors derived from the genome assembly of Frankliniella fusca, a thysanopteran phytovirus vector.</title>
        <authorList>
            <person name="Catto M.A."/>
            <person name="Labadie P.E."/>
            <person name="Jacobson A.L."/>
            <person name="Kennedy G.G."/>
            <person name="Srinivasan R."/>
            <person name="Hunt B.G."/>
        </authorList>
    </citation>
    <scope>NUCLEOTIDE SEQUENCE</scope>
    <source>
        <strain evidence="5">PL_HMW_Pooled</strain>
    </source>
</reference>
<gene>
    <name evidence="5" type="ORF">KUF71_020683</name>
</gene>
<dbReference type="PROSITE" id="PS01036">
    <property type="entry name" value="HSP70_3"/>
    <property type="match status" value="1"/>
</dbReference>
<evidence type="ECO:0000256" key="1">
    <source>
        <dbReference type="ARBA" id="ARBA00007381"/>
    </source>
</evidence>
<comment type="caution">
    <text evidence="5">The sequence shown here is derived from an EMBL/GenBank/DDBJ whole genome shotgun (WGS) entry which is preliminary data.</text>
</comment>
<reference evidence="5" key="1">
    <citation type="submission" date="2021-07" db="EMBL/GenBank/DDBJ databases">
        <authorList>
            <person name="Catto M.A."/>
            <person name="Jacobson A."/>
            <person name="Kennedy G."/>
            <person name="Labadie P."/>
            <person name="Hunt B.G."/>
            <person name="Srinivasan R."/>
        </authorList>
    </citation>
    <scope>NUCLEOTIDE SEQUENCE</scope>
    <source>
        <strain evidence="5">PL_HMW_Pooled</strain>
        <tissue evidence="5">Head</tissue>
    </source>
</reference>
<evidence type="ECO:0000313" key="5">
    <source>
        <dbReference type="EMBL" id="KAK3910979.1"/>
    </source>
</evidence>
<keyword evidence="3" id="KW-0067">ATP-binding</keyword>
<dbReference type="GO" id="GO:0030968">
    <property type="term" value="P:endoplasmic reticulum unfolded protein response"/>
    <property type="evidence" value="ECO:0007669"/>
    <property type="project" value="TreeGrafter"/>
</dbReference>
<sequence>MPSFMLGIDFGTTNSVMAAAREDGVDVVPNDIGNNKTPSVVHIEPQKPWVRLVGESAQRLEIGDPQHTIRNFKRILGYPPKCVQKIKPLDPIKVVNSDDGDAVSIKLSNGLRFSPEEVDNLAIISHHVVAMLLLELKKAAKLQLGEEVCKVTIAVPCFFSAAQRQAITNAAFLADLEVAEMVNETTAAAAAYAFDRGFSKTVLMVDVGGGSSCASVVRVEANELTVLACSARMPGGLSFDSRMMDYLKKALFKGDQNPALDQRSQEILRSQWVEAKRKLSQLPQAIIQTYIPELKVDFRKVVTRTEFECECGRLFKIIIQKILEAIECAKIDVEKLDDVVLVGGGSRIPKLRELIVESLGDKLCKALNPDEAVAIGAALIGEGKVSVKKEVLGLFTRIRLTIQDSHEKTDKKQGHEWCSGTPLPLSYPISTLISSTELMIEQGEEKEVTSICEMAVPYMLESININERGQLGFSVRSRSNKPVYLKGCIPESKLEALKGQMIKDTRQALEESDRVLAKNALEDVLRRVKSDKSFEDSPFSSKYEELREECLKHLDWIDNNHFAPKHFFENIRVEIERKERTLREEFEREMCRQQEMSDLTNALNTALAFEVSGDEFQKRLFSLKEIWNEELKWLSLNQKSCLEEYRRRKQYVIQALSSLTEEYHIAVALKQRNAAENNLRIKMRNILTSAEEKQYGDSIDKVIWSKLKELYDYTNRWLKKNHAAPIEELNETLSAFEASLVDIDRKHKQLKEERELERTDFYKKVEDAVRRGKDLQTSEFHVVPDAASVFKSKCKQRSEWLRDHPNEEIHDYRRVYDEVMQERESLEKKRAAEIARIKTKHKLQNILEEALKADGPLCSLSNDCLSWLQKNPQATQDKMEKLISRVTEGLRESEKAQKSFEDANAANAQAMTIIESVYKDLDLKLYARPSQNEDICVNGNGYCPDEYTSANVTETRDPKLVGTKGPGECNGLPSADAKLPAAPGSVTHGITLSEAFAIARTHVCRLRPDLAVVDPTAHSVRQADNDLQVFQCLSEAMAVRTLQDAARAGSMALLVCKAAAAGRELLSLAVRFVEESGEPVERLLVVRELGRNNCAENCTKHLLFTPFLELCKRAKLNWRENLLGVCHTGAGVEGWSFITHLKEVMTEQDPTRLDCGSVPLDWRLVKIVQECATSRPAGVQQECLMLSDFFSTIDALRSVFAVGGRWYQNLLENCRSLQLGSDPWLTYSSSCRFVSEERSRLGRALKACELDPTLRLLSKVIYEKILGKSFILCLEICTSIFSSNGGYDDSLVSGVTKPSDLIGSLETAFSFKPQAPKSWERSSKMRSDAIDAKEITVMCEKLSKVSLEEWKTCWDKFVFPLLRAVCDTRNKPTTRSHQGNCLPPLQKELATFFNYFPDRVSSLQDMLCCLSRSRGKQEYPNLHRALLNSLTVPLLPPRGKRALEQLRAGVFFATGPPDLVGPTTIIMSMNDLRPEDRALSLIWEESKALNGKV</sequence>
<keyword evidence="6" id="KW-1185">Reference proteome</keyword>